<dbReference type="Pfam" id="PF07980">
    <property type="entry name" value="SusD_RagB"/>
    <property type="match status" value="1"/>
</dbReference>
<feature type="domain" description="SusD-like N-terminal" evidence="7">
    <location>
        <begin position="26"/>
        <end position="220"/>
    </location>
</feature>
<organism evidence="8 9">
    <name type="scientific">Cnuella takakiae</name>
    <dbReference type="NCBI Taxonomy" id="1302690"/>
    <lineage>
        <taxon>Bacteria</taxon>
        <taxon>Pseudomonadati</taxon>
        <taxon>Bacteroidota</taxon>
        <taxon>Chitinophagia</taxon>
        <taxon>Chitinophagales</taxon>
        <taxon>Chitinophagaceae</taxon>
        <taxon>Cnuella</taxon>
    </lineage>
</organism>
<comment type="similarity">
    <text evidence="2">Belongs to the SusD family.</text>
</comment>
<evidence type="ECO:0000256" key="2">
    <source>
        <dbReference type="ARBA" id="ARBA00006275"/>
    </source>
</evidence>
<dbReference type="STRING" id="1302690.BUE76_17990"/>
<dbReference type="EMBL" id="FQUO01000008">
    <property type="protein sequence ID" value="SHF47361.1"/>
    <property type="molecule type" value="Genomic_DNA"/>
</dbReference>
<evidence type="ECO:0000259" key="7">
    <source>
        <dbReference type="Pfam" id="PF14322"/>
    </source>
</evidence>
<keyword evidence="3" id="KW-0732">Signal</keyword>
<dbReference type="CDD" id="cd08977">
    <property type="entry name" value="SusD"/>
    <property type="match status" value="1"/>
</dbReference>
<accession>A0A1M5BY38</accession>
<dbReference type="Gene3D" id="1.25.40.390">
    <property type="match status" value="1"/>
</dbReference>
<dbReference type="Pfam" id="PF14322">
    <property type="entry name" value="SusD-like_3"/>
    <property type="match status" value="1"/>
</dbReference>
<dbReference type="InterPro" id="IPR011990">
    <property type="entry name" value="TPR-like_helical_dom_sf"/>
</dbReference>
<dbReference type="OrthoDB" id="5694214at2"/>
<evidence type="ECO:0000256" key="1">
    <source>
        <dbReference type="ARBA" id="ARBA00004442"/>
    </source>
</evidence>
<reference evidence="8 9" key="1">
    <citation type="submission" date="2016-11" db="EMBL/GenBank/DDBJ databases">
        <authorList>
            <person name="Jaros S."/>
            <person name="Januszkiewicz K."/>
            <person name="Wedrychowicz H."/>
        </authorList>
    </citation>
    <scope>NUCLEOTIDE SEQUENCE [LARGE SCALE GENOMIC DNA]</scope>
    <source>
        <strain evidence="8 9">DSM 26897</strain>
    </source>
</reference>
<dbReference type="RefSeq" id="WP_073043624.1">
    <property type="nucleotide sequence ID" value="NZ_FQUO01000008.1"/>
</dbReference>
<evidence type="ECO:0000256" key="5">
    <source>
        <dbReference type="ARBA" id="ARBA00023237"/>
    </source>
</evidence>
<evidence type="ECO:0000313" key="9">
    <source>
        <dbReference type="Proteomes" id="UP000184368"/>
    </source>
</evidence>
<evidence type="ECO:0000256" key="4">
    <source>
        <dbReference type="ARBA" id="ARBA00023136"/>
    </source>
</evidence>
<evidence type="ECO:0000313" key="8">
    <source>
        <dbReference type="EMBL" id="SHF47361.1"/>
    </source>
</evidence>
<evidence type="ECO:0000256" key="3">
    <source>
        <dbReference type="ARBA" id="ARBA00022729"/>
    </source>
</evidence>
<dbReference type="GO" id="GO:0009279">
    <property type="term" value="C:cell outer membrane"/>
    <property type="evidence" value="ECO:0007669"/>
    <property type="project" value="UniProtKB-SubCell"/>
</dbReference>
<keyword evidence="5" id="KW-0998">Cell outer membrane</keyword>
<keyword evidence="4" id="KW-0472">Membrane</keyword>
<protein>
    <submittedName>
        <fullName evidence="8">Starch-binding associating with outer membrane</fullName>
    </submittedName>
</protein>
<sequence length="516" mass="59130">MRTVYKFCIAAVLAMSASSCKKYLDLDVENPNREDESNFWNTGENALEGVNAIYGNFYRNGPSRWLPYYMDVRSDDGYSTSPWNELRSISGLNITNYNFEVQSDTWGHHWRGVYRANQVIANVPNIEMDAALRDRYVGEAKFLRAWYYYNLVTIWGNIPLILEPSQPNDKPSQVPQEQVWAQIEKDLTEAAAALPPSYTGEEIGRATRGAAYGLLGRAHLQQREWQAAADALAWLVTGPGATQYSLLPNYYDNFRHTTENNAESVFEIQFKQRPENSGEDAPTSNVGTSRAPFFAPPGHGFNDANMHRWVTREFLQERTVAGQRDPRLAVTALYDSTDERGPNFTSVYGFTFAEKNYDANTSNRVWYRKYLNDELRIREFEVFNGPKNFRSIRYADVLLMYAEALNNLGQTANAYPFVDRVRQRAGLAPLSAVRPGMNQAQFQQQLEHERITELTGESTRWNDLARWGYFDDPAKLAILQARDPEFANFQIGRNKYMPIPQSEIDINVNLTQNPNW</sequence>
<proteinExistence type="inferred from homology"/>
<gene>
    <name evidence="8" type="ORF">SAMN05444008_108144</name>
</gene>
<dbReference type="InterPro" id="IPR033985">
    <property type="entry name" value="SusD-like_N"/>
</dbReference>
<name>A0A1M5BY38_9BACT</name>
<evidence type="ECO:0000259" key="6">
    <source>
        <dbReference type="Pfam" id="PF07980"/>
    </source>
</evidence>
<keyword evidence="9" id="KW-1185">Reference proteome</keyword>
<dbReference type="InterPro" id="IPR012944">
    <property type="entry name" value="SusD_RagB_dom"/>
</dbReference>
<dbReference type="AlphaFoldDB" id="A0A1M5BY38"/>
<comment type="subcellular location">
    <subcellularLocation>
        <location evidence="1">Cell outer membrane</location>
    </subcellularLocation>
</comment>
<dbReference type="SUPFAM" id="SSF48452">
    <property type="entry name" value="TPR-like"/>
    <property type="match status" value="1"/>
</dbReference>
<dbReference type="PROSITE" id="PS51257">
    <property type="entry name" value="PROKAR_LIPOPROTEIN"/>
    <property type="match status" value="1"/>
</dbReference>
<dbReference type="Proteomes" id="UP000184368">
    <property type="component" value="Unassembled WGS sequence"/>
</dbReference>
<feature type="domain" description="RagB/SusD" evidence="6">
    <location>
        <begin position="263"/>
        <end position="516"/>
    </location>
</feature>